<sequence length="30" mass="3180">MGSAVLDDGSEVKIGNTTMTVRVVEEQVDV</sequence>
<proteinExistence type="predicted"/>
<protein>
    <submittedName>
        <fullName evidence="1">Unannotated protein</fullName>
    </submittedName>
</protein>
<name>A0A6J6R1Y7_9ZZZZ</name>
<dbReference type="AlphaFoldDB" id="A0A6J6R1Y7"/>
<organism evidence="1">
    <name type="scientific">freshwater metagenome</name>
    <dbReference type="NCBI Taxonomy" id="449393"/>
    <lineage>
        <taxon>unclassified sequences</taxon>
        <taxon>metagenomes</taxon>
        <taxon>ecological metagenomes</taxon>
    </lineage>
</organism>
<dbReference type="EMBL" id="CAEZXR010000186">
    <property type="protein sequence ID" value="CAB4713394.1"/>
    <property type="molecule type" value="Genomic_DNA"/>
</dbReference>
<accession>A0A6J6R1Y7</accession>
<evidence type="ECO:0000313" key="1">
    <source>
        <dbReference type="EMBL" id="CAB4713394.1"/>
    </source>
</evidence>
<gene>
    <name evidence="1" type="ORF">UFOPK2579_01577</name>
</gene>
<reference evidence="1" key="1">
    <citation type="submission" date="2020-05" db="EMBL/GenBank/DDBJ databases">
        <authorList>
            <person name="Chiriac C."/>
            <person name="Salcher M."/>
            <person name="Ghai R."/>
            <person name="Kavagutti S V."/>
        </authorList>
    </citation>
    <scope>NUCLEOTIDE SEQUENCE</scope>
</reference>